<dbReference type="RefSeq" id="WP_089333944.1">
    <property type="nucleotide sequence ID" value="NZ_FZNS01000011.1"/>
</dbReference>
<evidence type="ECO:0000313" key="2">
    <source>
        <dbReference type="EMBL" id="SNR92721.1"/>
    </source>
</evidence>
<name>A0A239ABL0_9BACT</name>
<dbReference type="AlphaFoldDB" id="A0A239ABL0"/>
<proteinExistence type="predicted"/>
<gene>
    <name evidence="2" type="ORF">SAMN06269173_111117</name>
</gene>
<organism evidence="2 3">
    <name type="scientific">Hymenobacter mucosus</name>
    <dbReference type="NCBI Taxonomy" id="1411120"/>
    <lineage>
        <taxon>Bacteria</taxon>
        <taxon>Pseudomonadati</taxon>
        <taxon>Bacteroidota</taxon>
        <taxon>Cytophagia</taxon>
        <taxon>Cytophagales</taxon>
        <taxon>Hymenobacteraceae</taxon>
        <taxon>Hymenobacter</taxon>
    </lineage>
</organism>
<protein>
    <submittedName>
        <fullName evidence="2">Uncharacterized protein</fullName>
    </submittedName>
</protein>
<keyword evidence="3" id="KW-1185">Reference proteome</keyword>
<accession>A0A239ABL0</accession>
<reference evidence="3" key="1">
    <citation type="submission" date="2017-06" db="EMBL/GenBank/DDBJ databases">
        <authorList>
            <person name="Varghese N."/>
            <person name="Submissions S."/>
        </authorList>
    </citation>
    <scope>NUCLEOTIDE SEQUENCE [LARGE SCALE GENOMIC DNA]</scope>
    <source>
        <strain evidence="3">DSM 28041</strain>
    </source>
</reference>
<feature type="compositionally biased region" description="Polar residues" evidence="1">
    <location>
        <begin position="430"/>
        <end position="439"/>
    </location>
</feature>
<evidence type="ECO:0000256" key="1">
    <source>
        <dbReference type="SAM" id="MobiDB-lite"/>
    </source>
</evidence>
<feature type="region of interest" description="Disordered" evidence="1">
    <location>
        <begin position="416"/>
        <end position="439"/>
    </location>
</feature>
<evidence type="ECO:0000313" key="3">
    <source>
        <dbReference type="Proteomes" id="UP000198310"/>
    </source>
</evidence>
<dbReference type="Proteomes" id="UP000198310">
    <property type="component" value="Unassembled WGS sequence"/>
</dbReference>
<sequence>MATENRKISEFQYKSELDATDFIPGIDLENPDPAKQNVKYPPTAVARYVNPLFQRANASQVQIGLEQRDNQEQDGYTVVELLAPVGGAALGLYFSYDSASQLQKRLVYTHSYTGNPYTTEWNEMGGERSARRFTSTRDYQQDELVRYAIAGQDRFFSATQELLRTNYDGGEVPAPTGLLDDVNWQEVSGAAPAPLFVVADEAFVQAQALLGKLVPGLLYRITNRVDDPLVDVLAVAFTSSAFAAQEAYEVASDANEPLFPVAYALSTGLTSARMGGAGGGESTFLADIPVSLSNGKTLGKYPNGSTIPALGKSFEQVLRDIAIEDIYPTYSTASESIQQSAASDGEVGESLPNTLTARFNQGDAGALEEHRIYLNDQLVEGGADFDNPFSVQVNMTRTLAPQRIYARADYAAGPRKPVLPSGRLDERTPQVRNSSAPQAAEANLQSGTLFFSGRWKSYVGTSTATSLDMAGLLALGGGVLQSGRSRTVTGVTAASGQYLYYAYEASAGDLTNIILDGAAPVLGAFQKLADVRGQNVHGVPVTMRVYRSNAPNAFLNNSLAFS</sequence>
<dbReference type="EMBL" id="FZNS01000011">
    <property type="protein sequence ID" value="SNR92721.1"/>
    <property type="molecule type" value="Genomic_DNA"/>
</dbReference>